<evidence type="ECO:0000313" key="2">
    <source>
        <dbReference type="EMBL" id="AEM40230.1"/>
    </source>
</evidence>
<dbReference type="KEGG" id="kvl:KVU_0391"/>
<dbReference type="InterPro" id="IPR043129">
    <property type="entry name" value="ATPase_NBD"/>
</dbReference>
<dbReference type="GO" id="GO:0006508">
    <property type="term" value="P:proteolysis"/>
    <property type="evidence" value="ECO:0007669"/>
    <property type="project" value="UniProtKB-KW"/>
</dbReference>
<dbReference type="GO" id="GO:0008233">
    <property type="term" value="F:peptidase activity"/>
    <property type="evidence" value="ECO:0007669"/>
    <property type="project" value="UniProtKB-KW"/>
</dbReference>
<dbReference type="Pfam" id="PF00814">
    <property type="entry name" value="TsaD"/>
    <property type="match status" value="1"/>
</dbReference>
<dbReference type="AlphaFoldDB" id="F9Y9X8"/>
<dbReference type="eggNOG" id="COG1214">
    <property type="taxonomic scope" value="Bacteria"/>
</dbReference>
<dbReference type="InterPro" id="IPR022496">
    <property type="entry name" value="T6A_TsaB"/>
</dbReference>
<dbReference type="PATRIC" id="fig|759362.5.peg.411"/>
<keyword evidence="3" id="KW-1185">Reference proteome</keyword>
<proteinExistence type="predicted"/>
<dbReference type="NCBIfam" id="TIGR03725">
    <property type="entry name" value="T6A_YeaZ"/>
    <property type="match status" value="1"/>
</dbReference>
<name>F9Y9X8_KETVW</name>
<dbReference type="Proteomes" id="UP000000692">
    <property type="component" value="Chromosome"/>
</dbReference>
<feature type="domain" description="Gcp-like" evidence="1">
    <location>
        <begin position="34"/>
        <end position="102"/>
    </location>
</feature>
<reference evidence="2 3" key="1">
    <citation type="journal article" date="2011" name="J. Bacteriol.">
        <title>Complete genome sequence of the industrial strain Ketogulonicigenium vulgare WSH-001.</title>
        <authorList>
            <person name="Liu L."/>
            <person name="Li Y."/>
            <person name="Zhang J."/>
            <person name="Zhou Z."/>
            <person name="Liu J."/>
            <person name="Li X."/>
            <person name="Zhou J."/>
            <person name="Du G."/>
            <person name="Wang L."/>
            <person name="Chen J."/>
        </authorList>
    </citation>
    <scope>NUCLEOTIDE SEQUENCE [LARGE SCALE GENOMIC DNA]</scope>
    <source>
        <strain evidence="2 3">WSH-001</strain>
    </source>
</reference>
<sequence>MILAIDTSAAHCAAALLSDDGQIWVQVEAMDKGQAERLMPMIAALLADHHVAPADLRAVTVGTGPGNFTGIRIGVAAARGLALGLGIPAIGISQFEVLAQGQPLPCTITLPGNRGQNYRQSFDADGAPGAPAVVDEGEATPLPVPALLVQQMARMTPARLTSPQPRPAPVYVRAADAAPPRDPAPVILDA</sequence>
<dbReference type="PANTHER" id="PTHR11735:SF11">
    <property type="entry name" value="TRNA THREONYLCARBAMOYLADENOSINE BIOSYNTHESIS PROTEIN TSAB"/>
    <property type="match status" value="1"/>
</dbReference>
<dbReference type="GO" id="GO:0005829">
    <property type="term" value="C:cytosol"/>
    <property type="evidence" value="ECO:0007669"/>
    <property type="project" value="TreeGrafter"/>
</dbReference>
<keyword evidence="2" id="KW-0378">Hydrolase</keyword>
<dbReference type="OrthoDB" id="9809995at2"/>
<dbReference type="RefSeq" id="WP_013383662.1">
    <property type="nucleotide sequence ID" value="NC_017384.1"/>
</dbReference>
<dbReference type="HOGENOM" id="CLU_064886_3_0_5"/>
<evidence type="ECO:0000259" key="1">
    <source>
        <dbReference type="Pfam" id="PF00814"/>
    </source>
</evidence>
<dbReference type="SUPFAM" id="SSF53067">
    <property type="entry name" value="Actin-like ATPase domain"/>
    <property type="match status" value="1"/>
</dbReference>
<evidence type="ECO:0000313" key="3">
    <source>
        <dbReference type="Proteomes" id="UP000000692"/>
    </source>
</evidence>
<protein>
    <submittedName>
        <fullName evidence="2">Peptidase M22, glycoprotease</fullName>
    </submittedName>
</protein>
<dbReference type="EMBL" id="CP002018">
    <property type="protein sequence ID" value="AEM40230.1"/>
    <property type="molecule type" value="Genomic_DNA"/>
</dbReference>
<organism evidence="2 3">
    <name type="scientific">Ketogulonicigenium vulgare (strain WSH-001)</name>
    <dbReference type="NCBI Taxonomy" id="759362"/>
    <lineage>
        <taxon>Bacteria</taxon>
        <taxon>Pseudomonadati</taxon>
        <taxon>Pseudomonadota</taxon>
        <taxon>Alphaproteobacteria</taxon>
        <taxon>Rhodobacterales</taxon>
        <taxon>Roseobacteraceae</taxon>
        <taxon>Ketogulonicigenium</taxon>
    </lineage>
</organism>
<dbReference type="InterPro" id="IPR000905">
    <property type="entry name" value="Gcp-like_dom"/>
</dbReference>
<dbReference type="PANTHER" id="PTHR11735">
    <property type="entry name" value="TRNA N6-ADENOSINE THREONYLCARBAMOYLTRANSFERASE"/>
    <property type="match status" value="1"/>
</dbReference>
<gene>
    <name evidence="2" type="ordered locus">KVU_0391</name>
</gene>
<dbReference type="Gene3D" id="3.30.420.40">
    <property type="match status" value="1"/>
</dbReference>
<dbReference type="GO" id="GO:0002949">
    <property type="term" value="P:tRNA threonylcarbamoyladenosine modification"/>
    <property type="evidence" value="ECO:0007669"/>
    <property type="project" value="InterPro"/>
</dbReference>
<accession>F9Y9X8</accession>
<keyword evidence="2" id="KW-0645">Protease</keyword>